<dbReference type="Pfam" id="PF13171">
    <property type="entry name" value="DUF4004"/>
    <property type="match status" value="1"/>
</dbReference>
<protein>
    <submittedName>
        <fullName evidence="1">YhbD family protein</fullName>
    </submittedName>
</protein>
<reference evidence="1" key="1">
    <citation type="journal article" date="2021" name="mSystems">
        <title>Bacteria and Archaea Synergistically Convert Glycine Betaine to Biogenic Methane in the Formosa Cold Seep of the South China Sea.</title>
        <authorList>
            <person name="Li L."/>
            <person name="Zhang W."/>
            <person name="Zhang S."/>
            <person name="Song L."/>
            <person name="Sun Q."/>
            <person name="Zhang H."/>
            <person name="Xiang H."/>
            <person name="Dong X."/>
        </authorList>
    </citation>
    <scope>NUCLEOTIDE SEQUENCE</scope>
    <source>
        <strain evidence="1">ZWT</strain>
    </source>
</reference>
<dbReference type="Proteomes" id="UP001056429">
    <property type="component" value="Unassembled WGS sequence"/>
</dbReference>
<organism evidence="1 2">
    <name type="scientific">Oceanirhabdus seepicola</name>
    <dbReference type="NCBI Taxonomy" id="2828781"/>
    <lineage>
        <taxon>Bacteria</taxon>
        <taxon>Bacillati</taxon>
        <taxon>Bacillota</taxon>
        <taxon>Clostridia</taxon>
        <taxon>Eubacteriales</taxon>
        <taxon>Clostridiaceae</taxon>
        <taxon>Oceanirhabdus</taxon>
    </lineage>
</organism>
<evidence type="ECO:0000313" key="1">
    <source>
        <dbReference type="EMBL" id="MCM1989721.1"/>
    </source>
</evidence>
<reference evidence="1" key="2">
    <citation type="submission" date="2021-04" db="EMBL/GenBank/DDBJ databases">
        <authorList>
            <person name="Dong X."/>
        </authorList>
    </citation>
    <scope>NUCLEOTIDE SEQUENCE</scope>
    <source>
        <strain evidence="1">ZWT</strain>
    </source>
</reference>
<name>A0A9J6P0T7_9CLOT</name>
<dbReference type="RefSeq" id="WP_250858746.1">
    <property type="nucleotide sequence ID" value="NZ_JAGSOJ010000002.1"/>
</dbReference>
<sequence>MSDNLVSKKELLEITGISYGQLYRWKRKKLIPEEWFIKKSSFTGQETFFPKDKILARIDRIVNMKDGLSLDEIANMFEPKLQNIFLKDQELMEKGIVSEFTINIYKMIHADESAFSLEKILYMFILEKFMKSGEVSLEEGKNIIKELEYNYKKLEKKNFNIILFRKFGVPMIIIIENGIQYFVDEGMKEVHKENIISNLEELKLKVTSNSLMLKED</sequence>
<comment type="caution">
    <text evidence="1">The sequence shown here is derived from an EMBL/GenBank/DDBJ whole genome shotgun (WGS) entry which is preliminary data.</text>
</comment>
<dbReference type="EMBL" id="JAGSOJ010000002">
    <property type="protein sequence ID" value="MCM1989721.1"/>
    <property type="molecule type" value="Genomic_DNA"/>
</dbReference>
<evidence type="ECO:0000313" key="2">
    <source>
        <dbReference type="Proteomes" id="UP001056429"/>
    </source>
</evidence>
<gene>
    <name evidence="1" type="ORF">KDK92_08215</name>
</gene>
<dbReference type="InterPro" id="IPR025063">
    <property type="entry name" value="DUF4004"/>
</dbReference>
<accession>A0A9J6P0T7</accession>
<keyword evidence="2" id="KW-1185">Reference proteome</keyword>
<proteinExistence type="predicted"/>
<dbReference type="AlphaFoldDB" id="A0A9J6P0T7"/>